<dbReference type="Gene3D" id="2.20.28.10">
    <property type="match status" value="1"/>
</dbReference>
<dbReference type="InterPro" id="IPR012340">
    <property type="entry name" value="NA-bd_OB-fold"/>
</dbReference>
<evidence type="ECO:0000256" key="5">
    <source>
        <dbReference type="ARBA" id="ARBA00023125"/>
    </source>
</evidence>
<dbReference type="CDD" id="cd17759">
    <property type="entry name" value="MCM8"/>
    <property type="match status" value="1"/>
</dbReference>
<dbReference type="SUPFAM" id="SSF52540">
    <property type="entry name" value="P-loop containing nucleoside triphosphate hydrolases"/>
    <property type="match status" value="1"/>
</dbReference>
<dbReference type="Pfam" id="PF26065">
    <property type="entry name" value="MCM8_N"/>
    <property type="match status" value="1"/>
</dbReference>
<dbReference type="InterPro" id="IPR056875">
    <property type="entry name" value="MCM8/REC_WHD"/>
</dbReference>
<keyword evidence="3 9" id="KW-0547">Nucleotide-binding</keyword>
<dbReference type="SUPFAM" id="SSF50249">
    <property type="entry name" value="Nucleic acid-binding proteins"/>
    <property type="match status" value="1"/>
</dbReference>
<dbReference type="InterPro" id="IPR001208">
    <property type="entry name" value="MCM_dom"/>
</dbReference>
<evidence type="ECO:0000259" key="11">
    <source>
        <dbReference type="PROSITE" id="PS50051"/>
    </source>
</evidence>
<dbReference type="EMBL" id="JASPKZ010008365">
    <property type="protein sequence ID" value="KAJ9579973.1"/>
    <property type="molecule type" value="Genomic_DNA"/>
</dbReference>
<name>A0AAD8E7G1_DIPPU</name>
<dbReference type="InterPro" id="IPR058767">
    <property type="entry name" value="MCM8_N"/>
</dbReference>
<dbReference type="InterPro" id="IPR027417">
    <property type="entry name" value="P-loop_NTPase"/>
</dbReference>
<gene>
    <name evidence="12" type="ORF">L9F63_004356</name>
</gene>
<dbReference type="Gene3D" id="3.40.50.300">
    <property type="entry name" value="P-loop containing nucleotide triphosphate hydrolases"/>
    <property type="match status" value="1"/>
</dbReference>
<dbReference type="InterPro" id="IPR031327">
    <property type="entry name" value="MCM"/>
</dbReference>
<dbReference type="PROSITE" id="PS50051">
    <property type="entry name" value="MCM_2"/>
    <property type="match status" value="1"/>
</dbReference>
<reference evidence="12" key="2">
    <citation type="submission" date="2023-05" db="EMBL/GenBank/DDBJ databases">
        <authorList>
            <person name="Fouks B."/>
        </authorList>
    </citation>
    <scope>NUCLEOTIDE SEQUENCE</scope>
    <source>
        <strain evidence="12">Stay&amp;Tobe</strain>
        <tissue evidence="12">Testes</tissue>
    </source>
</reference>
<keyword evidence="5 9" id="KW-0238">DNA-binding</keyword>
<dbReference type="PANTHER" id="PTHR11630:SF47">
    <property type="entry name" value="DNA HELICASE MCM8"/>
    <property type="match status" value="1"/>
</dbReference>
<evidence type="ECO:0000313" key="12">
    <source>
        <dbReference type="EMBL" id="KAJ9579973.1"/>
    </source>
</evidence>
<dbReference type="GO" id="GO:0006310">
    <property type="term" value="P:DNA recombination"/>
    <property type="evidence" value="ECO:0007669"/>
    <property type="project" value="UniProtKB-ARBA"/>
</dbReference>
<evidence type="ECO:0000256" key="3">
    <source>
        <dbReference type="ARBA" id="ARBA00022741"/>
    </source>
</evidence>
<comment type="caution">
    <text evidence="12">The sequence shown here is derived from an EMBL/GenBank/DDBJ whole genome shotgun (WGS) entry which is preliminary data.</text>
</comment>
<dbReference type="SMART" id="SM00350">
    <property type="entry name" value="MCM"/>
    <property type="match status" value="1"/>
</dbReference>
<keyword evidence="13" id="KW-1185">Reference proteome</keyword>
<dbReference type="GO" id="GO:0017116">
    <property type="term" value="F:single-stranded DNA helicase activity"/>
    <property type="evidence" value="ECO:0007669"/>
    <property type="project" value="TreeGrafter"/>
</dbReference>
<feature type="region of interest" description="Disordered" evidence="10">
    <location>
        <begin position="626"/>
        <end position="645"/>
    </location>
</feature>
<protein>
    <recommendedName>
        <fullName evidence="7">DNA helicase MCM8</fullName>
    </recommendedName>
    <alternativeName>
        <fullName evidence="8">Minichromosome maintenance 8</fullName>
    </alternativeName>
</protein>
<keyword evidence="6" id="KW-0539">Nucleus</keyword>
<evidence type="ECO:0000256" key="1">
    <source>
        <dbReference type="ARBA" id="ARBA00004123"/>
    </source>
</evidence>
<dbReference type="GO" id="GO:0005524">
    <property type="term" value="F:ATP binding"/>
    <property type="evidence" value="ECO:0007669"/>
    <property type="project" value="UniProtKB-KW"/>
</dbReference>
<evidence type="ECO:0000313" key="13">
    <source>
        <dbReference type="Proteomes" id="UP001233999"/>
    </source>
</evidence>
<dbReference type="SMART" id="SM00382">
    <property type="entry name" value="AAA"/>
    <property type="match status" value="1"/>
</dbReference>
<dbReference type="Pfam" id="PF17855">
    <property type="entry name" value="MCM_lid"/>
    <property type="match status" value="1"/>
</dbReference>
<dbReference type="Pfam" id="PF25051">
    <property type="entry name" value="WHD_MCM8"/>
    <property type="match status" value="1"/>
</dbReference>
<dbReference type="PANTHER" id="PTHR11630">
    <property type="entry name" value="DNA REPLICATION LICENSING FACTOR MCM FAMILY MEMBER"/>
    <property type="match status" value="1"/>
</dbReference>
<evidence type="ECO:0000256" key="10">
    <source>
        <dbReference type="SAM" id="MobiDB-lite"/>
    </source>
</evidence>
<reference evidence="12" key="1">
    <citation type="journal article" date="2023" name="IScience">
        <title>Live-bearing cockroach genome reveals convergent evolutionary mechanisms linked to viviparity in insects and beyond.</title>
        <authorList>
            <person name="Fouks B."/>
            <person name="Harrison M.C."/>
            <person name="Mikhailova A.A."/>
            <person name="Marchal E."/>
            <person name="English S."/>
            <person name="Carruthers M."/>
            <person name="Jennings E.C."/>
            <person name="Chiamaka E.L."/>
            <person name="Frigard R.A."/>
            <person name="Pippel M."/>
            <person name="Attardo G.M."/>
            <person name="Benoit J.B."/>
            <person name="Bornberg-Bauer E."/>
            <person name="Tobe S.S."/>
        </authorList>
    </citation>
    <scope>NUCLEOTIDE SEQUENCE</scope>
    <source>
        <strain evidence="12">Stay&amp;Tobe</strain>
    </source>
</reference>
<dbReference type="Pfam" id="PF00493">
    <property type="entry name" value="MCM"/>
    <property type="match status" value="1"/>
</dbReference>
<comment type="subcellular location">
    <subcellularLocation>
        <location evidence="1">Nucleus</location>
    </subcellularLocation>
</comment>
<evidence type="ECO:0000256" key="9">
    <source>
        <dbReference type="RuleBase" id="RU004070"/>
    </source>
</evidence>
<feature type="domain" description="MCM C-terminal AAA(+) ATPase" evidence="11">
    <location>
        <begin position="419"/>
        <end position="619"/>
    </location>
</feature>
<keyword evidence="4 9" id="KW-0067">ATP-binding</keyword>
<dbReference type="InterPro" id="IPR003593">
    <property type="entry name" value="AAA+_ATPase"/>
</dbReference>
<dbReference type="GO" id="GO:0005634">
    <property type="term" value="C:nucleus"/>
    <property type="evidence" value="ECO:0007669"/>
    <property type="project" value="UniProtKB-SubCell"/>
</dbReference>
<evidence type="ECO:0000256" key="6">
    <source>
        <dbReference type="ARBA" id="ARBA00023242"/>
    </source>
</evidence>
<feature type="region of interest" description="Disordered" evidence="10">
    <location>
        <begin position="1"/>
        <end position="84"/>
    </location>
</feature>
<feature type="compositionally biased region" description="Gly residues" evidence="10">
    <location>
        <begin position="23"/>
        <end position="33"/>
    </location>
</feature>
<sequence length="848" mass="94658">MNGRGPDRVTWQPGGRGQWQPRGQGGRGEGSSGAGSSWQSRGKGRGSYPGRRNWYNKFRGQGSTRGTVPSPQYRTSTPSSQSQNNQIQIVDMFKTVPSPYQGWKLYFPQESYKEESPTVTKVKIMENFILQNSILYSHTTIEERRAFSVDLKLIKSDAEFMKEWPTFEEDLSENPEHTINCLGLAMHQIVFTALQNEVREQLQEEAEMPPLVLPIIRARIANFEPVIQLKNLKAMFYGKLVAVRGTIIRVGNIKLLCIWMAFECNTCHAMQCVKQPEGYFTQPTKCITDSCRSKCFTQLHSSPFTQTINWQSVRLQEIVADDQREGGRVPRTVECELTEDLLDSCVPGDVVTITGIVKVRNSEEYTKKKTASMFLMYLDAVSVVNNKNQSLAGCTKSMGVEFNMKDYYAIQEIHSQPDLFRFLVNSVCPTIYGHEMVKAGLLLALFGGTLNHVDGRSDPHVLVVGDPGLGKSQMLQACASIAPRGVYVCGNTSTATGLTVTLTREAGGNYALEAGALVLADQGCCCIDEFDKMSNQHQALLEAMEQQSISIAKAGVVCSLPARTSILAAANPVGGHYNRAKTVSENLRMGSALLSRFDLVFILLDQPNEQWDSLLSEHVMALHSGIKGKGETHPPLSETSSVTDGFESERPLNEKLKLRAGEVIDFLPHQLFRKYIMYARKYVQSRLTPSAAQVLQKFYLELRKFHKSSDCTPITTRQLESLIRLTEARAKLELREEATDKDAQEVVEIMKYSMVDTLSDGFGGLDFNRSLNGSGMSSRNQGKRFISALQRRAEVQTRSVFSVDELKEVARQANIDVTDFVGFLSALNNQGYLLKKASKLYQLLTVDY</sequence>
<accession>A0AAD8E7G1</accession>
<dbReference type="PRINTS" id="PR01657">
    <property type="entry name" value="MCMFAMILY"/>
</dbReference>
<organism evidence="12 13">
    <name type="scientific">Diploptera punctata</name>
    <name type="common">Pacific beetle cockroach</name>
    <dbReference type="NCBI Taxonomy" id="6984"/>
    <lineage>
        <taxon>Eukaryota</taxon>
        <taxon>Metazoa</taxon>
        <taxon>Ecdysozoa</taxon>
        <taxon>Arthropoda</taxon>
        <taxon>Hexapoda</taxon>
        <taxon>Insecta</taxon>
        <taxon>Pterygota</taxon>
        <taxon>Neoptera</taxon>
        <taxon>Polyneoptera</taxon>
        <taxon>Dictyoptera</taxon>
        <taxon>Blattodea</taxon>
        <taxon>Blaberoidea</taxon>
        <taxon>Blaberidae</taxon>
        <taxon>Diplopterinae</taxon>
        <taxon>Diploptera</taxon>
    </lineage>
</organism>
<dbReference type="Pfam" id="PF17207">
    <property type="entry name" value="MCM_OB"/>
    <property type="match status" value="1"/>
</dbReference>
<dbReference type="AlphaFoldDB" id="A0AAD8E7G1"/>
<evidence type="ECO:0000256" key="7">
    <source>
        <dbReference type="ARBA" id="ARBA00041084"/>
    </source>
</evidence>
<proteinExistence type="inferred from homology"/>
<dbReference type="InterPro" id="IPR033762">
    <property type="entry name" value="MCM_OB"/>
</dbReference>
<evidence type="ECO:0000256" key="8">
    <source>
        <dbReference type="ARBA" id="ARBA00042306"/>
    </source>
</evidence>
<comment type="similarity">
    <text evidence="2 9">Belongs to the MCM family.</text>
</comment>
<dbReference type="GO" id="GO:0042555">
    <property type="term" value="C:MCM complex"/>
    <property type="evidence" value="ECO:0007669"/>
    <property type="project" value="TreeGrafter"/>
</dbReference>
<dbReference type="Proteomes" id="UP001233999">
    <property type="component" value="Unassembled WGS sequence"/>
</dbReference>
<dbReference type="GO" id="GO:0003697">
    <property type="term" value="F:single-stranded DNA binding"/>
    <property type="evidence" value="ECO:0007669"/>
    <property type="project" value="TreeGrafter"/>
</dbReference>
<dbReference type="InterPro" id="IPR041562">
    <property type="entry name" value="MCM_lid"/>
</dbReference>
<feature type="compositionally biased region" description="Polar residues" evidence="10">
    <location>
        <begin position="61"/>
        <end position="78"/>
    </location>
</feature>
<evidence type="ECO:0000256" key="2">
    <source>
        <dbReference type="ARBA" id="ARBA00008010"/>
    </source>
</evidence>
<dbReference type="Gene3D" id="2.40.50.140">
    <property type="entry name" value="Nucleic acid-binding proteins"/>
    <property type="match status" value="1"/>
</dbReference>
<dbReference type="CDD" id="cd22247">
    <property type="entry name" value="MCM8_WHD"/>
    <property type="match status" value="1"/>
</dbReference>
<evidence type="ECO:0000256" key="4">
    <source>
        <dbReference type="ARBA" id="ARBA00022840"/>
    </source>
</evidence>